<dbReference type="CDD" id="cd00487">
    <property type="entry name" value="Pep_deformylase"/>
    <property type="match status" value="1"/>
</dbReference>
<comment type="similarity">
    <text evidence="1 2">Belongs to the polypeptide deformylase family.</text>
</comment>
<dbReference type="AlphaFoldDB" id="A0A501PC19"/>
<reference evidence="4" key="1">
    <citation type="submission" date="2019-06" db="EMBL/GenBank/DDBJ databases">
        <title>The complete genome of Emcibacter congregatus ZYLT.</title>
        <authorList>
            <person name="Zhao Z."/>
        </authorList>
    </citation>
    <scope>NUCLEOTIDE SEQUENCE [LARGE SCALE GENOMIC DNA]</scope>
    <source>
        <strain evidence="4">MCCC 1A06723</strain>
    </source>
</reference>
<gene>
    <name evidence="3" type="primary">def</name>
    <name evidence="3" type="ORF">FIV46_15035</name>
</gene>
<name>A0A501PC19_9PROT</name>
<dbReference type="HAMAP" id="MF_00163">
    <property type="entry name" value="Pep_deformylase"/>
    <property type="match status" value="1"/>
</dbReference>
<feature type="active site" evidence="2">
    <location>
        <position position="141"/>
    </location>
</feature>
<dbReference type="NCBIfam" id="NF001159">
    <property type="entry name" value="PRK00150.1-3"/>
    <property type="match status" value="1"/>
</dbReference>
<sequence length="175" mass="19556">MTPLKSVNLKLVYAPDPVFRQTAEPVGQVDDEIRALLDGMFEVLYRERGVGLGANMVGLLKRLVVIDLQEGGAESPIAMVNPEIVDKSEETQTFEEGSLSYPSISAEVTRPKQITVTYLDAQGAEQTLRAEGWLATVIQHEVDYLDGVIYLDYLSPVKRNILLKKMKKFRKQMGI</sequence>
<dbReference type="InterPro" id="IPR036821">
    <property type="entry name" value="Peptide_deformylase_sf"/>
</dbReference>
<protein>
    <recommendedName>
        <fullName evidence="2">Peptide deformylase-like</fullName>
    </recommendedName>
    <alternativeName>
        <fullName evidence="2">Polypeptide deformylase-like</fullName>
    </alternativeName>
</protein>
<dbReference type="PRINTS" id="PR01576">
    <property type="entry name" value="PDEFORMYLASE"/>
</dbReference>
<dbReference type="PIRSF" id="PIRSF004749">
    <property type="entry name" value="Pep_def"/>
    <property type="match status" value="1"/>
</dbReference>
<comment type="caution">
    <text evidence="3">The sequence shown here is derived from an EMBL/GenBank/DDBJ whole genome shotgun (WGS) entry which is preliminary data.</text>
</comment>
<keyword evidence="4" id="KW-1185">Reference proteome</keyword>
<evidence type="ECO:0000256" key="1">
    <source>
        <dbReference type="ARBA" id="ARBA00010759"/>
    </source>
</evidence>
<evidence type="ECO:0000256" key="2">
    <source>
        <dbReference type="HAMAP-Rule" id="MF_00163"/>
    </source>
</evidence>
<dbReference type="OrthoDB" id="9804313at2"/>
<dbReference type="GO" id="GO:0042586">
    <property type="term" value="F:peptide deformylase activity"/>
    <property type="evidence" value="ECO:0007669"/>
    <property type="project" value="InterPro"/>
</dbReference>
<dbReference type="Proteomes" id="UP000319148">
    <property type="component" value="Unassembled WGS sequence"/>
</dbReference>
<accession>A0A501PC19</accession>
<evidence type="ECO:0000313" key="4">
    <source>
        <dbReference type="Proteomes" id="UP000319148"/>
    </source>
</evidence>
<dbReference type="PANTHER" id="PTHR10458">
    <property type="entry name" value="PEPTIDE DEFORMYLASE"/>
    <property type="match status" value="1"/>
</dbReference>
<dbReference type="Pfam" id="PF01327">
    <property type="entry name" value="Pep_deformylase"/>
    <property type="match status" value="1"/>
</dbReference>
<dbReference type="InterPro" id="IPR023635">
    <property type="entry name" value="Peptide_deformylase"/>
</dbReference>
<comment type="caution">
    <text evidence="2">Lacks conserved residue(s) required for the propagation of feature annotation.</text>
</comment>
<proteinExistence type="inferred from homology"/>
<dbReference type="PANTHER" id="PTHR10458:SF22">
    <property type="entry name" value="PEPTIDE DEFORMYLASE"/>
    <property type="match status" value="1"/>
</dbReference>
<dbReference type="RefSeq" id="WP_139941749.1">
    <property type="nucleotide sequence ID" value="NZ_JBHSYP010000005.1"/>
</dbReference>
<dbReference type="Gene3D" id="3.90.45.10">
    <property type="entry name" value="Peptide deformylase"/>
    <property type="match status" value="1"/>
</dbReference>
<dbReference type="EMBL" id="VFIY01000018">
    <property type="protein sequence ID" value="TPD57434.1"/>
    <property type="molecule type" value="Genomic_DNA"/>
</dbReference>
<keyword evidence="3" id="KW-0378">Hydrolase</keyword>
<dbReference type="NCBIfam" id="TIGR00079">
    <property type="entry name" value="pept_deformyl"/>
    <property type="match status" value="1"/>
</dbReference>
<dbReference type="SUPFAM" id="SSF56420">
    <property type="entry name" value="Peptide deformylase"/>
    <property type="match status" value="1"/>
</dbReference>
<evidence type="ECO:0000313" key="3">
    <source>
        <dbReference type="EMBL" id="TPD57434.1"/>
    </source>
</evidence>
<organism evidence="3 4">
    <name type="scientific">Emcibacter nanhaiensis</name>
    <dbReference type="NCBI Taxonomy" id="1505037"/>
    <lineage>
        <taxon>Bacteria</taxon>
        <taxon>Pseudomonadati</taxon>
        <taxon>Pseudomonadota</taxon>
        <taxon>Alphaproteobacteria</taxon>
        <taxon>Emcibacterales</taxon>
        <taxon>Emcibacteraceae</taxon>
        <taxon>Emcibacter</taxon>
    </lineage>
</organism>